<dbReference type="KEGG" id="cdx:CDES_09530"/>
<dbReference type="EMBL" id="CP009220">
    <property type="protein sequence ID" value="ALC06294.1"/>
    <property type="molecule type" value="Genomic_DNA"/>
</dbReference>
<accession>A0A0M5IUA5</accession>
<dbReference type="InterPro" id="IPR036388">
    <property type="entry name" value="WH-like_DNA-bd_sf"/>
</dbReference>
<dbReference type="PATRIC" id="fig|931089.4.peg.1924"/>
<sequence>MTAGTTNAQATDTTSSVSVARDVRSEVKGATVTNIRDVKRKTADLDSSTDSVSPFHKNCPSRTLLDTISDKWAVLIVLSMEHGALRHGEIKEQVQGITPKMLTQRLGVLVEDGLVTRTAHATIPPRVDYQLTELGQSVIEPCRAMYSWAVANVEEVEAYRSA</sequence>
<evidence type="ECO:0000256" key="3">
    <source>
        <dbReference type="ARBA" id="ARBA00023163"/>
    </source>
</evidence>
<organism evidence="5 6">
    <name type="scientific">Corynebacterium deserti GIMN1.010</name>
    <dbReference type="NCBI Taxonomy" id="931089"/>
    <lineage>
        <taxon>Bacteria</taxon>
        <taxon>Bacillati</taxon>
        <taxon>Actinomycetota</taxon>
        <taxon>Actinomycetes</taxon>
        <taxon>Mycobacteriales</taxon>
        <taxon>Corynebacteriaceae</taxon>
        <taxon>Corynebacterium</taxon>
    </lineage>
</organism>
<dbReference type="Proteomes" id="UP000068067">
    <property type="component" value="Chromosome"/>
</dbReference>
<dbReference type="PANTHER" id="PTHR33204">
    <property type="entry name" value="TRANSCRIPTIONAL REGULATOR, MARR FAMILY"/>
    <property type="match status" value="1"/>
</dbReference>
<evidence type="ECO:0000259" key="4">
    <source>
        <dbReference type="PROSITE" id="PS51118"/>
    </source>
</evidence>
<keyword evidence="3" id="KW-0804">Transcription</keyword>
<keyword evidence="1" id="KW-0805">Transcription regulation</keyword>
<name>A0A0M5IUA5_9CORY</name>
<dbReference type="InterPro" id="IPR036390">
    <property type="entry name" value="WH_DNA-bd_sf"/>
</dbReference>
<dbReference type="GO" id="GO:0003677">
    <property type="term" value="F:DNA binding"/>
    <property type="evidence" value="ECO:0007669"/>
    <property type="project" value="UniProtKB-KW"/>
</dbReference>
<dbReference type="SUPFAM" id="SSF46785">
    <property type="entry name" value="Winged helix' DNA-binding domain"/>
    <property type="match status" value="1"/>
</dbReference>
<dbReference type="STRING" id="931089.CDES_09530"/>
<dbReference type="PANTHER" id="PTHR33204:SF37">
    <property type="entry name" value="HTH-TYPE TRANSCRIPTIONAL REGULATOR YODB"/>
    <property type="match status" value="1"/>
</dbReference>
<reference evidence="5 6" key="1">
    <citation type="submission" date="2014-08" db="EMBL/GenBank/DDBJ databases">
        <title>Complete genome sequence of Corynebacterium deserti GIMN1.010 (=DSM 45689), isolated from desert sand in western China.</title>
        <authorList>
            <person name="Ruckert C."/>
            <person name="Albersmeier A."/>
            <person name="Kalinowski J."/>
        </authorList>
    </citation>
    <scope>NUCLEOTIDE SEQUENCE [LARGE SCALE GENOMIC DNA]</scope>
    <source>
        <strain evidence="5 6">GIMN1.010</strain>
    </source>
</reference>
<dbReference type="OrthoDB" id="370168at2"/>
<protein>
    <submittedName>
        <fullName evidence="5">Transcriptional regulator</fullName>
    </submittedName>
</protein>
<dbReference type="Gene3D" id="1.10.10.10">
    <property type="entry name" value="Winged helix-like DNA-binding domain superfamily/Winged helix DNA-binding domain"/>
    <property type="match status" value="1"/>
</dbReference>
<dbReference type="PROSITE" id="PS51118">
    <property type="entry name" value="HTH_HXLR"/>
    <property type="match status" value="1"/>
</dbReference>
<dbReference type="AlphaFoldDB" id="A0A0M5IUA5"/>
<proteinExistence type="predicted"/>
<evidence type="ECO:0000313" key="5">
    <source>
        <dbReference type="EMBL" id="ALC06294.1"/>
    </source>
</evidence>
<dbReference type="Pfam" id="PF01638">
    <property type="entry name" value="HxlR"/>
    <property type="match status" value="1"/>
</dbReference>
<keyword evidence="6" id="KW-1185">Reference proteome</keyword>
<dbReference type="InterPro" id="IPR002577">
    <property type="entry name" value="HTH_HxlR"/>
</dbReference>
<keyword evidence="2" id="KW-0238">DNA-binding</keyword>
<evidence type="ECO:0000313" key="6">
    <source>
        <dbReference type="Proteomes" id="UP000068067"/>
    </source>
</evidence>
<evidence type="ECO:0000256" key="1">
    <source>
        <dbReference type="ARBA" id="ARBA00023015"/>
    </source>
</evidence>
<feature type="domain" description="HTH hxlR-type" evidence="4">
    <location>
        <begin position="59"/>
        <end position="157"/>
    </location>
</feature>
<gene>
    <name evidence="5" type="ORF">CDES_09530</name>
</gene>
<evidence type="ECO:0000256" key="2">
    <source>
        <dbReference type="ARBA" id="ARBA00023125"/>
    </source>
</evidence>